<keyword evidence="5" id="KW-1185">Reference proteome</keyword>
<feature type="domain" description="Baseplate J-like C-terminal" evidence="3">
    <location>
        <begin position="155"/>
        <end position="234"/>
    </location>
</feature>
<gene>
    <name evidence="4" type="ordered locus">LIC088</name>
</gene>
<dbReference type="InterPro" id="IPR058530">
    <property type="entry name" value="Baseplate_J-like_C"/>
</dbReference>
<name>Q1MNP3_LAWIP</name>
<dbReference type="KEGG" id="lip:LIC088"/>
<dbReference type="HOGENOM" id="CLU_039609_1_1_7"/>
<evidence type="ECO:0000259" key="2">
    <source>
        <dbReference type="Pfam" id="PF26078"/>
    </source>
</evidence>
<evidence type="ECO:0000313" key="4">
    <source>
        <dbReference type="EMBL" id="CAJ54040.1"/>
    </source>
</evidence>
<dbReference type="Proteomes" id="UP000002430">
    <property type="component" value="Plasmid 3"/>
</dbReference>
<evidence type="ECO:0000256" key="1">
    <source>
        <dbReference type="ARBA" id="ARBA00038087"/>
    </source>
</evidence>
<comment type="similarity">
    <text evidence="1">Belongs to the Mu gp47/PBSX XkdT family.</text>
</comment>
<keyword evidence="4" id="KW-0614">Plasmid</keyword>
<sequence>MLTSETASHGEQLQVMQVVACQAQKPGLIPSCQDVLAKLVAPPIGIDTNVLLTITGGSNVETDASLLARLLDYMRDPPGGGTALDYKRWAMEVPGVSKAYVYPLRRGIGTVDIVITGENGTPSTEVITMAQSHIDTMRPVTARSAVVFAATPFIVNMEIGLTLSGSETLQTILPVVKDALQHVYNDYEPGSGVVLSHLIAALTSVPGVSDAVIISPESNITANPVKIPILGEVRLRGL</sequence>
<evidence type="ECO:0000313" key="5">
    <source>
        <dbReference type="Proteomes" id="UP000002430"/>
    </source>
</evidence>
<geneLocation type="plasmid" evidence="5">
    <name>pLaw3</name>
</geneLocation>
<dbReference type="Pfam" id="PF26078">
    <property type="entry name" value="Baseplate_J_M"/>
    <property type="match status" value="1"/>
</dbReference>
<dbReference type="PANTHER" id="PTHR37829">
    <property type="entry name" value="PHAGE-LIKE ELEMENT PBSX PROTEIN XKDT"/>
    <property type="match status" value="1"/>
</dbReference>
<proteinExistence type="inferred from homology"/>
<organism evidence="4 5">
    <name type="scientific">Lawsonia intracellularis (strain PHE/MN1-00)</name>
    <dbReference type="NCBI Taxonomy" id="363253"/>
    <lineage>
        <taxon>Bacteria</taxon>
        <taxon>Pseudomonadati</taxon>
        <taxon>Thermodesulfobacteriota</taxon>
        <taxon>Desulfovibrionia</taxon>
        <taxon>Desulfovibrionales</taxon>
        <taxon>Desulfovibrionaceae</taxon>
        <taxon>Lawsonia</taxon>
    </lineage>
</organism>
<dbReference type="InterPro" id="IPR058531">
    <property type="entry name" value="Baseplate_J_M"/>
</dbReference>
<reference evidence="4 5" key="1">
    <citation type="submission" date="2005-11" db="EMBL/GenBank/DDBJ databases">
        <title>The complete genome sequence of Lawsonia intracellularis: the causative agent of proliferative enteropathy.</title>
        <authorList>
            <person name="Kaur K."/>
            <person name="Zhang Q."/>
            <person name="Beckler D."/>
            <person name="Munir S."/>
            <person name="Li L."/>
            <person name="Kinsley K."/>
            <person name="Herron L."/>
            <person name="Peterson A."/>
            <person name="May B."/>
            <person name="Singh S."/>
            <person name="Gebhart C."/>
            <person name="Kapur V."/>
        </authorList>
    </citation>
    <scope>NUCLEOTIDE SEQUENCE [LARGE SCALE GENOMIC DNA]</scope>
    <source>
        <strain evidence="4 5">PHE/MN1-00</strain>
        <plasmid evidence="5">pLaw3</plasmid>
    </source>
</reference>
<dbReference type="AlphaFoldDB" id="Q1MNP3"/>
<dbReference type="PANTHER" id="PTHR37829:SF3">
    <property type="entry name" value="PROTEIN JAYE-RELATED"/>
    <property type="match status" value="1"/>
</dbReference>
<protein>
    <submittedName>
        <fullName evidence="4">Uncharacterized protein</fullName>
    </submittedName>
</protein>
<feature type="domain" description="Baseplate J-like central" evidence="2">
    <location>
        <begin position="79"/>
        <end position="146"/>
    </location>
</feature>
<evidence type="ECO:0000259" key="3">
    <source>
        <dbReference type="Pfam" id="PF26079"/>
    </source>
</evidence>
<dbReference type="EMBL" id="AM180255">
    <property type="protein sequence ID" value="CAJ54040.1"/>
    <property type="molecule type" value="Genomic_DNA"/>
</dbReference>
<accession>Q1MNP3</accession>
<dbReference type="Pfam" id="PF26079">
    <property type="entry name" value="Baseplate_J_C"/>
    <property type="match status" value="1"/>
</dbReference>
<dbReference type="InterPro" id="IPR052399">
    <property type="entry name" value="Phage_Baseplate_Assmbl_Protein"/>
</dbReference>